<dbReference type="PANTHER" id="PTHR48005:SF13">
    <property type="entry name" value="SERINE_THREONINE-PROTEIN KINASE DDB_G0278509-RELATED"/>
    <property type="match status" value="1"/>
</dbReference>
<dbReference type="AlphaFoldDB" id="A0A7J9B1H3"/>
<evidence type="ECO:0000313" key="10">
    <source>
        <dbReference type="EMBL" id="MBA0730022.1"/>
    </source>
</evidence>
<comment type="catalytic activity">
    <reaction evidence="8">
        <text>L-seryl-[protein] + ATP = O-phospho-L-seryl-[protein] + ADP + H(+)</text>
        <dbReference type="Rhea" id="RHEA:17989"/>
        <dbReference type="Rhea" id="RHEA-COMP:9863"/>
        <dbReference type="Rhea" id="RHEA-COMP:11604"/>
        <dbReference type="ChEBI" id="CHEBI:15378"/>
        <dbReference type="ChEBI" id="CHEBI:29999"/>
        <dbReference type="ChEBI" id="CHEBI:30616"/>
        <dbReference type="ChEBI" id="CHEBI:83421"/>
        <dbReference type="ChEBI" id="CHEBI:456216"/>
        <dbReference type="EC" id="2.7.11.1"/>
    </reaction>
</comment>
<comment type="catalytic activity">
    <reaction evidence="7">
        <text>L-threonyl-[protein] + ATP = O-phospho-L-threonyl-[protein] + ADP + H(+)</text>
        <dbReference type="Rhea" id="RHEA:46608"/>
        <dbReference type="Rhea" id="RHEA-COMP:11060"/>
        <dbReference type="Rhea" id="RHEA-COMP:11605"/>
        <dbReference type="ChEBI" id="CHEBI:15378"/>
        <dbReference type="ChEBI" id="CHEBI:30013"/>
        <dbReference type="ChEBI" id="CHEBI:30616"/>
        <dbReference type="ChEBI" id="CHEBI:61977"/>
        <dbReference type="ChEBI" id="CHEBI:456216"/>
        <dbReference type="EC" id="2.7.11.1"/>
    </reaction>
</comment>
<evidence type="ECO:0000259" key="9">
    <source>
        <dbReference type="PROSITE" id="PS50011"/>
    </source>
</evidence>
<dbReference type="InterPro" id="IPR000719">
    <property type="entry name" value="Prot_kinase_dom"/>
</dbReference>
<dbReference type="Pfam" id="PF00069">
    <property type="entry name" value="Pkinase"/>
    <property type="match status" value="1"/>
</dbReference>
<protein>
    <recommendedName>
        <fullName evidence="1">non-specific serine/threonine protein kinase</fullName>
        <ecNumber evidence="1">2.7.11.1</ecNumber>
    </recommendedName>
</protein>
<evidence type="ECO:0000256" key="7">
    <source>
        <dbReference type="ARBA" id="ARBA00047899"/>
    </source>
</evidence>
<dbReference type="Gene3D" id="3.80.10.10">
    <property type="entry name" value="Ribonuclease Inhibitor"/>
    <property type="match status" value="1"/>
</dbReference>
<dbReference type="InterPro" id="IPR011009">
    <property type="entry name" value="Kinase-like_dom_sf"/>
</dbReference>
<evidence type="ECO:0000256" key="2">
    <source>
        <dbReference type="ARBA" id="ARBA00022527"/>
    </source>
</evidence>
<gene>
    <name evidence="10" type="ORF">Golax_004602</name>
</gene>
<reference evidence="10 11" key="1">
    <citation type="journal article" date="2019" name="Genome Biol. Evol.">
        <title>Insights into the evolution of the New World diploid cottons (Gossypium, subgenus Houzingenia) based on genome sequencing.</title>
        <authorList>
            <person name="Grover C.E."/>
            <person name="Arick M.A. 2nd"/>
            <person name="Thrash A."/>
            <person name="Conover J.L."/>
            <person name="Sanders W.S."/>
            <person name="Peterson D.G."/>
            <person name="Frelichowski J.E."/>
            <person name="Scheffler J.A."/>
            <person name="Scheffler B.E."/>
            <person name="Wendel J.F."/>
        </authorList>
    </citation>
    <scope>NUCLEOTIDE SEQUENCE [LARGE SCALE GENOMIC DNA]</scope>
    <source>
        <strain evidence="10">4</strain>
        <tissue evidence="10">Leaf</tissue>
    </source>
</reference>
<dbReference type="EMBL" id="JABEZV010441834">
    <property type="protein sequence ID" value="MBA0730022.1"/>
    <property type="molecule type" value="Genomic_DNA"/>
</dbReference>
<sequence>MLYGSIPEAFNNLRGLRFVNISVNQFEGPIPNLKAFHEASFDALRNNKGLCGNATGLMACVTSFLPNHGHGKRTKVIISVTLPLFGAPLLLFLLEVSLLSAKGLKPKNQSQGRNKKEIFLLYWHLMEEYSMTTLVKPLKIFAQTIALVQEDTEVLRSWTGRRGKFVEGLANALSYMHHGQSQAIVHRDISSNNVLLDLDYEAHVSDFGTARILKPDSSNWTSLTGTYGYIAAGIN</sequence>
<evidence type="ECO:0000256" key="5">
    <source>
        <dbReference type="ARBA" id="ARBA00022777"/>
    </source>
</evidence>
<keyword evidence="11" id="KW-1185">Reference proteome</keyword>
<keyword evidence="6" id="KW-0067">ATP-binding</keyword>
<evidence type="ECO:0000256" key="8">
    <source>
        <dbReference type="ARBA" id="ARBA00048679"/>
    </source>
</evidence>
<dbReference type="InterPro" id="IPR051420">
    <property type="entry name" value="Ser_Thr_Kinases_DiverseReg"/>
</dbReference>
<keyword evidence="4" id="KW-0547">Nucleotide-binding</keyword>
<keyword evidence="3" id="KW-0808">Transferase</keyword>
<evidence type="ECO:0000256" key="6">
    <source>
        <dbReference type="ARBA" id="ARBA00022840"/>
    </source>
</evidence>
<dbReference type="GO" id="GO:0004674">
    <property type="term" value="F:protein serine/threonine kinase activity"/>
    <property type="evidence" value="ECO:0007669"/>
    <property type="project" value="UniProtKB-KW"/>
</dbReference>
<dbReference type="Proteomes" id="UP000593574">
    <property type="component" value="Unassembled WGS sequence"/>
</dbReference>
<name>A0A7J9B1H3_9ROSI</name>
<evidence type="ECO:0000256" key="1">
    <source>
        <dbReference type="ARBA" id="ARBA00012513"/>
    </source>
</evidence>
<dbReference type="PROSITE" id="PS50011">
    <property type="entry name" value="PROTEIN_KINASE_DOM"/>
    <property type="match status" value="1"/>
</dbReference>
<dbReference type="GO" id="GO:0005524">
    <property type="term" value="F:ATP binding"/>
    <property type="evidence" value="ECO:0007669"/>
    <property type="project" value="UniProtKB-KW"/>
</dbReference>
<dbReference type="PANTHER" id="PTHR48005">
    <property type="entry name" value="LEUCINE RICH REPEAT KINASE 2"/>
    <property type="match status" value="1"/>
</dbReference>
<proteinExistence type="predicted"/>
<dbReference type="SUPFAM" id="SSF56112">
    <property type="entry name" value="Protein kinase-like (PK-like)"/>
    <property type="match status" value="1"/>
</dbReference>
<dbReference type="Gene3D" id="1.10.510.10">
    <property type="entry name" value="Transferase(Phosphotransferase) domain 1"/>
    <property type="match status" value="1"/>
</dbReference>
<evidence type="ECO:0000256" key="4">
    <source>
        <dbReference type="ARBA" id="ARBA00022741"/>
    </source>
</evidence>
<evidence type="ECO:0000313" key="11">
    <source>
        <dbReference type="Proteomes" id="UP000593574"/>
    </source>
</evidence>
<dbReference type="EC" id="2.7.11.1" evidence="1"/>
<dbReference type="InterPro" id="IPR032675">
    <property type="entry name" value="LRR_dom_sf"/>
</dbReference>
<keyword evidence="5" id="KW-0418">Kinase</keyword>
<dbReference type="InterPro" id="IPR008266">
    <property type="entry name" value="Tyr_kinase_AS"/>
</dbReference>
<organism evidence="10 11">
    <name type="scientific">Gossypium laxum</name>
    <dbReference type="NCBI Taxonomy" id="34288"/>
    <lineage>
        <taxon>Eukaryota</taxon>
        <taxon>Viridiplantae</taxon>
        <taxon>Streptophyta</taxon>
        <taxon>Embryophyta</taxon>
        <taxon>Tracheophyta</taxon>
        <taxon>Spermatophyta</taxon>
        <taxon>Magnoliopsida</taxon>
        <taxon>eudicotyledons</taxon>
        <taxon>Gunneridae</taxon>
        <taxon>Pentapetalae</taxon>
        <taxon>rosids</taxon>
        <taxon>malvids</taxon>
        <taxon>Malvales</taxon>
        <taxon>Malvaceae</taxon>
        <taxon>Malvoideae</taxon>
        <taxon>Gossypium</taxon>
    </lineage>
</organism>
<keyword evidence="2" id="KW-0723">Serine/threonine-protein kinase</keyword>
<dbReference type="PROSITE" id="PS00109">
    <property type="entry name" value="PROTEIN_KINASE_TYR"/>
    <property type="match status" value="1"/>
</dbReference>
<accession>A0A7J9B1H3</accession>
<comment type="caution">
    <text evidence="10">The sequence shown here is derived from an EMBL/GenBank/DDBJ whole genome shotgun (WGS) entry which is preliminary data.</text>
</comment>
<feature type="domain" description="Protein kinase" evidence="9">
    <location>
        <begin position="62"/>
        <end position="235"/>
    </location>
</feature>
<evidence type="ECO:0000256" key="3">
    <source>
        <dbReference type="ARBA" id="ARBA00022679"/>
    </source>
</evidence>